<protein>
    <recommendedName>
        <fullName evidence="3">Leucine Rich Repeat family protein</fullName>
    </recommendedName>
</protein>
<keyword evidence="2" id="KW-1185">Reference proteome</keyword>
<evidence type="ECO:0000313" key="1">
    <source>
        <dbReference type="EMBL" id="EAX96959.1"/>
    </source>
</evidence>
<proteinExistence type="predicted"/>
<dbReference type="KEGG" id="tva:4754736"/>
<dbReference type="SMR" id="A2FDQ9"/>
<organism evidence="1 2">
    <name type="scientific">Trichomonas vaginalis (strain ATCC PRA-98 / G3)</name>
    <dbReference type="NCBI Taxonomy" id="412133"/>
    <lineage>
        <taxon>Eukaryota</taxon>
        <taxon>Metamonada</taxon>
        <taxon>Parabasalia</taxon>
        <taxon>Trichomonadida</taxon>
        <taxon>Trichomonadidae</taxon>
        <taxon>Trichomonas</taxon>
    </lineage>
</organism>
<reference evidence="1" key="1">
    <citation type="submission" date="2006-10" db="EMBL/GenBank/DDBJ databases">
        <authorList>
            <person name="Amadeo P."/>
            <person name="Zhao Q."/>
            <person name="Wortman J."/>
            <person name="Fraser-Liggett C."/>
            <person name="Carlton J."/>
        </authorList>
    </citation>
    <scope>NUCLEOTIDE SEQUENCE</scope>
    <source>
        <strain evidence="1">G3</strain>
    </source>
</reference>
<dbReference type="InterPro" id="IPR032675">
    <property type="entry name" value="LRR_dom_sf"/>
</dbReference>
<name>A2FDQ9_TRIV3</name>
<reference evidence="1" key="2">
    <citation type="journal article" date="2007" name="Science">
        <title>Draft genome sequence of the sexually transmitted pathogen Trichomonas vaginalis.</title>
        <authorList>
            <person name="Carlton J.M."/>
            <person name="Hirt R.P."/>
            <person name="Silva J.C."/>
            <person name="Delcher A.L."/>
            <person name="Schatz M."/>
            <person name="Zhao Q."/>
            <person name="Wortman J.R."/>
            <person name="Bidwell S.L."/>
            <person name="Alsmark U.C.M."/>
            <person name="Besteiro S."/>
            <person name="Sicheritz-Ponten T."/>
            <person name="Noel C.J."/>
            <person name="Dacks J.B."/>
            <person name="Foster P.G."/>
            <person name="Simillion C."/>
            <person name="Van de Peer Y."/>
            <person name="Miranda-Saavedra D."/>
            <person name="Barton G.J."/>
            <person name="Westrop G.D."/>
            <person name="Mueller S."/>
            <person name="Dessi D."/>
            <person name="Fiori P.L."/>
            <person name="Ren Q."/>
            <person name="Paulsen I."/>
            <person name="Zhang H."/>
            <person name="Bastida-Corcuera F.D."/>
            <person name="Simoes-Barbosa A."/>
            <person name="Brown M.T."/>
            <person name="Hayes R.D."/>
            <person name="Mukherjee M."/>
            <person name="Okumura C.Y."/>
            <person name="Schneider R."/>
            <person name="Smith A.J."/>
            <person name="Vanacova S."/>
            <person name="Villalvazo M."/>
            <person name="Haas B.J."/>
            <person name="Pertea M."/>
            <person name="Feldblyum T.V."/>
            <person name="Utterback T.R."/>
            <person name="Shu C.L."/>
            <person name="Osoegawa K."/>
            <person name="de Jong P.J."/>
            <person name="Hrdy I."/>
            <person name="Horvathova L."/>
            <person name="Zubacova Z."/>
            <person name="Dolezal P."/>
            <person name="Malik S.B."/>
            <person name="Logsdon J.M. Jr."/>
            <person name="Henze K."/>
            <person name="Gupta A."/>
            <person name="Wang C.C."/>
            <person name="Dunne R.L."/>
            <person name="Upcroft J.A."/>
            <person name="Upcroft P."/>
            <person name="White O."/>
            <person name="Salzberg S.L."/>
            <person name="Tang P."/>
            <person name="Chiu C.-H."/>
            <person name="Lee Y.-S."/>
            <person name="Embley T.M."/>
            <person name="Coombs G.H."/>
            <person name="Mottram J.C."/>
            <person name="Tachezy J."/>
            <person name="Fraser-Liggett C.M."/>
            <person name="Johnson P.J."/>
        </authorList>
    </citation>
    <scope>NUCLEOTIDE SEQUENCE [LARGE SCALE GENOMIC DNA]</scope>
    <source>
        <strain evidence="1">G3</strain>
    </source>
</reference>
<dbReference type="AlphaFoldDB" id="A2FDQ9"/>
<dbReference type="Proteomes" id="UP000001542">
    <property type="component" value="Unassembled WGS sequence"/>
</dbReference>
<dbReference type="VEuPathDB" id="TrichDB:TVAG_414400"/>
<sequence length="259" mass="29175">MSWLERRIHSLRSTGKLNLPSEKDFNAQLLADKKYVADVKLTKYLNLSRIPITTFEGIPKLPKCLELIADNILLESLKNISAFPHLRKISLKNSTNINKKQLNLSLVIALPDLVSINGKIIPDLVKKKAQKYPSYSAQLINKGWIAEIPCPTSEELKQICEQYGVEYLEDDADLEESEKEQEAAENDLEYDFEDTIAFLHKAHEDMLVRSQAIFGIVGDEEPFNTQLSELLATHGVNIEPSDSDALIHVVQTLCDSATQ</sequence>
<dbReference type="EMBL" id="DS113736">
    <property type="protein sequence ID" value="EAX96959.1"/>
    <property type="molecule type" value="Genomic_DNA"/>
</dbReference>
<evidence type="ECO:0000313" key="2">
    <source>
        <dbReference type="Proteomes" id="UP000001542"/>
    </source>
</evidence>
<dbReference type="Gene3D" id="3.80.10.10">
    <property type="entry name" value="Ribonuclease Inhibitor"/>
    <property type="match status" value="1"/>
</dbReference>
<gene>
    <name evidence="1" type="ORF">TVAG_414400</name>
</gene>
<dbReference type="VEuPathDB" id="TrichDB:TVAGG3_0563120"/>
<dbReference type="RefSeq" id="XP_001309889.1">
    <property type="nucleotide sequence ID" value="XM_001309888.1"/>
</dbReference>
<accession>A2FDQ9</accession>
<evidence type="ECO:0008006" key="3">
    <source>
        <dbReference type="Google" id="ProtNLM"/>
    </source>
</evidence>
<dbReference type="InParanoid" id="A2FDQ9"/>
<dbReference type="OrthoDB" id="10564678at2759"/>